<dbReference type="GO" id="GO:0046872">
    <property type="term" value="F:metal ion binding"/>
    <property type="evidence" value="ECO:0007669"/>
    <property type="project" value="UniProtKB-KW"/>
</dbReference>
<dbReference type="GO" id="GO:0005829">
    <property type="term" value="C:cytosol"/>
    <property type="evidence" value="ECO:0007669"/>
    <property type="project" value="TreeGrafter"/>
</dbReference>
<dbReference type="GO" id="GO:0019441">
    <property type="term" value="P:L-tryptophan catabolic process to kynurenine"/>
    <property type="evidence" value="ECO:0007669"/>
    <property type="project" value="UniProtKB-UniRule"/>
</dbReference>
<protein>
    <recommendedName>
        <fullName evidence="8">Tryptophan 2,3-dioxygenase</fullName>
        <shortName evidence="8">TDO</shortName>
        <ecNumber evidence="8">1.13.11.11</ecNumber>
    </recommendedName>
    <alternativeName>
        <fullName evidence="8">Tryptamin 2,3-dioxygenase</fullName>
    </alternativeName>
    <alternativeName>
        <fullName evidence="8">Tryptophan oxygenase</fullName>
        <shortName evidence="8">TO</shortName>
        <shortName evidence="8">TRPO</shortName>
    </alternativeName>
    <alternativeName>
        <fullName evidence="8">Tryptophan pyrrolase</fullName>
    </alternativeName>
    <alternativeName>
        <fullName evidence="8">Tryptophanase</fullName>
    </alternativeName>
</protein>
<dbReference type="GO" id="GO:0020037">
    <property type="term" value="F:heme binding"/>
    <property type="evidence" value="ECO:0007669"/>
    <property type="project" value="UniProtKB-UniRule"/>
</dbReference>
<evidence type="ECO:0000256" key="5">
    <source>
        <dbReference type="ARBA" id="ARBA00022793"/>
    </source>
</evidence>
<evidence type="ECO:0000256" key="8">
    <source>
        <dbReference type="HAMAP-Rule" id="MF_01972"/>
    </source>
</evidence>
<dbReference type="SUPFAM" id="SSF51556">
    <property type="entry name" value="Metallo-dependent hydrolases"/>
    <property type="match status" value="1"/>
</dbReference>
<comment type="subunit">
    <text evidence="3">Monomer.</text>
</comment>
<feature type="binding site" description="axial binding residue" evidence="8">
    <location>
        <position position="583"/>
    </location>
    <ligand>
        <name>heme</name>
        <dbReference type="ChEBI" id="CHEBI:30413"/>
    </ligand>
    <ligandPart>
        <name>Fe</name>
        <dbReference type="ChEBI" id="CHEBI:18248"/>
    </ligandPart>
</feature>
<dbReference type="RefSeq" id="WP_011521489.1">
    <property type="nucleotide sequence ID" value="NC_008009.1"/>
</dbReference>
<dbReference type="Gene3D" id="3.20.20.140">
    <property type="entry name" value="Metal-dependent hydrolases"/>
    <property type="match status" value="1"/>
</dbReference>
<sequence length="629" mass="71375">MQTIDIHNHFFPESWPDLAAKFGTPDWPWIKHTEPGKATIMLGDREFRKIYSACWDMDVRLAEMDRDGVDLQIISATPVLFAYDRPADQALECAKIFNDAALELCARAPGRLKALCQVPLQDIDLACAELDRAIKDGHLGVQIGNHVGEKNLDDAGIETFLHHCASVGAAVLVHPWDMMARDRMPNYMAPWTVAMPAETQLGIVTMILSGAFDRLPENLRICFAHGGGSFAFLLGRMENAWSHHPVARGKSELPPRRYVNRFYVDSAVYDEEALCFLISTMGEDQVVLGSDYPFPLGEERIGKLIRTCKIDGSAKKKLLNANAARFLGLKVEAESTAPVEARSSSGCPVAHGNGAGDEHKLTYGSYLKIPELLSLQQLQSEPPRHDELLFIVIHQTYELWFKELLHDLEAVVRCLQAVARDPRARDEVYEAARLLRRCTEVLRVLVSQFTILETMLPTHFLAFRDKLEPASGFQSQQFRQIEFLCGLRDEKLMRVHEPEPKEHAELVKRLHEPSLHDVLFDALRALGKLPAYAPDATDRDRFEARAFAIRDVYEDEKHFRDWIDVCERLTEFDELVVSWRLRHIQMVERTIGLKMGTGGSTGASYLRLTLDKTFFPELWEARTMLRKAE</sequence>
<dbReference type="InterPro" id="IPR032466">
    <property type="entry name" value="Metal_Hydrolase"/>
</dbReference>
<dbReference type="SUPFAM" id="SSF140959">
    <property type="entry name" value="Indolic compounds 2,3-dioxygenase-like"/>
    <property type="match status" value="1"/>
</dbReference>
<dbReference type="InterPro" id="IPR006680">
    <property type="entry name" value="Amidohydro-rel"/>
</dbReference>
<comment type="caution">
    <text evidence="8">Lacks conserved residue(s) required for the propagation of feature annotation.</text>
</comment>
<comment type="similarity">
    <text evidence="2">Belongs to the metallo-dependent hydrolases superfamily. ACMSD family.</text>
</comment>
<gene>
    <name evidence="8" type="primary">kynA</name>
    <name evidence="10" type="ordered locus">Acid345_0682</name>
</gene>
<evidence type="ECO:0000313" key="10">
    <source>
        <dbReference type="EMBL" id="ABF39687.1"/>
    </source>
</evidence>
<evidence type="ECO:0000256" key="6">
    <source>
        <dbReference type="ARBA" id="ARBA00022833"/>
    </source>
</evidence>
<comment type="pathway">
    <text evidence="1">Secondary metabolite metabolism; quinolate metabolism.</text>
</comment>
<evidence type="ECO:0000259" key="9">
    <source>
        <dbReference type="Pfam" id="PF04909"/>
    </source>
</evidence>
<evidence type="ECO:0000313" key="11">
    <source>
        <dbReference type="Proteomes" id="UP000002432"/>
    </source>
</evidence>
<feature type="binding site" evidence="8">
    <location>
        <begin position="390"/>
        <end position="394"/>
    </location>
    <ligand>
        <name>substrate</name>
    </ligand>
</feature>
<dbReference type="HOGENOM" id="CLU_434629_0_0_0"/>
<feature type="domain" description="Amidohydrolase-related" evidence="9">
    <location>
        <begin position="4"/>
        <end position="329"/>
    </location>
</feature>
<dbReference type="GO" id="GO:0004833">
    <property type="term" value="F:L-tryptophan 2,3-dioxygenase activity"/>
    <property type="evidence" value="ECO:0007669"/>
    <property type="project" value="UniProtKB-UniRule"/>
</dbReference>
<keyword evidence="4 8" id="KW-0479">Metal-binding</keyword>
<dbReference type="GO" id="GO:0016831">
    <property type="term" value="F:carboxy-lyase activity"/>
    <property type="evidence" value="ECO:0007669"/>
    <property type="project" value="UniProtKB-KW"/>
</dbReference>
<dbReference type="eggNOG" id="COG3483">
    <property type="taxonomic scope" value="Bacteria"/>
</dbReference>
<comment type="similarity">
    <text evidence="8">Belongs to the tryptophan 2,3-dioxygenase family.</text>
</comment>
<keyword evidence="8" id="KW-0823">Tryptophan catabolism</keyword>
<dbReference type="GO" id="GO:0016787">
    <property type="term" value="F:hydrolase activity"/>
    <property type="evidence" value="ECO:0007669"/>
    <property type="project" value="InterPro"/>
</dbReference>
<comment type="function">
    <text evidence="8">Heme-dependent dioxygenase that catalyzes the oxidative cleavage of the L-tryptophan (L-Trp) pyrrole ring and converts L-tryptophan to N-formyl-L-kynurenine. Catalyzes the oxidative cleavage of the indole moiety.</text>
</comment>
<proteinExistence type="inferred from homology"/>
<dbReference type="STRING" id="204669.Acid345_0682"/>
<comment type="cofactor">
    <cofactor evidence="8">
        <name>heme</name>
        <dbReference type="ChEBI" id="CHEBI:30413"/>
    </cofactor>
    <text evidence="8">Binds 1 heme group per subunit.</text>
</comment>
<dbReference type="AlphaFoldDB" id="Q1ITW3"/>
<evidence type="ECO:0000256" key="3">
    <source>
        <dbReference type="ARBA" id="ARBA00011245"/>
    </source>
</evidence>
<keyword evidence="5" id="KW-0210">Decarboxylase</keyword>
<feature type="binding site" evidence="8">
    <location>
        <position position="597"/>
    </location>
    <ligand>
        <name>substrate</name>
    </ligand>
</feature>
<dbReference type="PANTHER" id="PTHR21240:SF27">
    <property type="entry name" value="2-AMINO-3-CARBOXYMUCONATE-6-SEMIALDEHYDE DECARBOXYLASE"/>
    <property type="match status" value="1"/>
</dbReference>
<dbReference type="OrthoDB" id="9776847at2"/>
<dbReference type="PANTHER" id="PTHR21240">
    <property type="entry name" value="2-AMINO-3-CARBOXYLMUCONATE-6-SEMIALDEHYDE DECARBOXYLASE"/>
    <property type="match status" value="1"/>
</dbReference>
<dbReference type="Gene3D" id="1.20.58.480">
    <property type="match status" value="1"/>
</dbReference>
<dbReference type="InterPro" id="IPR037217">
    <property type="entry name" value="Trp/Indoleamine_2_3_dOase-like"/>
</dbReference>
<comment type="pathway">
    <text evidence="8">Amino-acid degradation; L-tryptophan degradation via kynurenine pathway; L-kynurenine from L-tryptophan: step 1/2.</text>
</comment>
<keyword evidence="8" id="KW-0408">Iron</keyword>
<keyword evidence="8 10" id="KW-0560">Oxidoreductase</keyword>
<comment type="subunit">
    <text evidence="8">Homotetramer.</text>
</comment>
<dbReference type="UniPathway" id="UPA00333">
    <property type="reaction ID" value="UER00453"/>
</dbReference>
<dbReference type="HAMAP" id="MF_01972">
    <property type="entry name" value="T23O"/>
    <property type="match status" value="1"/>
</dbReference>
<dbReference type="eggNOG" id="COG2159">
    <property type="taxonomic scope" value="Bacteria"/>
</dbReference>
<name>Q1ITW3_KORVE</name>
<dbReference type="KEGG" id="aba:Acid345_0682"/>
<keyword evidence="8" id="KW-0223">Dioxygenase</keyword>
<reference evidence="10 11" key="1">
    <citation type="journal article" date="2009" name="Appl. Environ. Microbiol.">
        <title>Three genomes from the phylum Acidobacteria provide insight into the lifestyles of these microorganisms in soils.</title>
        <authorList>
            <person name="Ward N.L."/>
            <person name="Challacombe J.F."/>
            <person name="Janssen P.H."/>
            <person name="Henrissat B."/>
            <person name="Coutinho P.M."/>
            <person name="Wu M."/>
            <person name="Xie G."/>
            <person name="Haft D.H."/>
            <person name="Sait M."/>
            <person name="Badger J."/>
            <person name="Barabote R.D."/>
            <person name="Bradley B."/>
            <person name="Brettin T.S."/>
            <person name="Brinkac L.M."/>
            <person name="Bruce D."/>
            <person name="Creasy T."/>
            <person name="Daugherty S.C."/>
            <person name="Davidsen T.M."/>
            <person name="DeBoy R.T."/>
            <person name="Detter J.C."/>
            <person name="Dodson R.J."/>
            <person name="Durkin A.S."/>
            <person name="Ganapathy A."/>
            <person name="Gwinn-Giglio M."/>
            <person name="Han C.S."/>
            <person name="Khouri H."/>
            <person name="Kiss H."/>
            <person name="Kothari S.P."/>
            <person name="Madupu R."/>
            <person name="Nelson K.E."/>
            <person name="Nelson W.C."/>
            <person name="Paulsen I."/>
            <person name="Penn K."/>
            <person name="Ren Q."/>
            <person name="Rosovitz M.J."/>
            <person name="Selengut J.D."/>
            <person name="Shrivastava S."/>
            <person name="Sullivan S.A."/>
            <person name="Tapia R."/>
            <person name="Thompson L.S."/>
            <person name="Watkins K.L."/>
            <person name="Yang Q."/>
            <person name="Yu C."/>
            <person name="Zafar N."/>
            <person name="Zhou L."/>
            <person name="Kuske C.R."/>
        </authorList>
    </citation>
    <scope>NUCLEOTIDE SEQUENCE [LARGE SCALE GENOMIC DNA]</scope>
    <source>
        <strain evidence="10 11">Ellin345</strain>
    </source>
</reference>
<keyword evidence="7" id="KW-0456">Lyase</keyword>
<evidence type="ECO:0000256" key="7">
    <source>
        <dbReference type="ARBA" id="ARBA00023239"/>
    </source>
</evidence>
<dbReference type="EC" id="1.13.11.11" evidence="8"/>
<evidence type="ECO:0000256" key="4">
    <source>
        <dbReference type="ARBA" id="ARBA00022723"/>
    </source>
</evidence>
<dbReference type="EMBL" id="CP000360">
    <property type="protein sequence ID" value="ABF39687.1"/>
    <property type="molecule type" value="Genomic_DNA"/>
</dbReference>
<keyword evidence="6" id="KW-0862">Zinc</keyword>
<dbReference type="Proteomes" id="UP000002432">
    <property type="component" value="Chromosome"/>
</dbReference>
<evidence type="ECO:0000256" key="1">
    <source>
        <dbReference type="ARBA" id="ARBA00005079"/>
    </source>
</evidence>
<feature type="binding site" evidence="8">
    <location>
        <position position="464"/>
    </location>
    <ligand>
        <name>substrate</name>
    </ligand>
</feature>
<dbReference type="EnsemblBacteria" id="ABF39687">
    <property type="protein sequence ID" value="ABF39687"/>
    <property type="gene ID" value="Acid345_0682"/>
</dbReference>
<organism evidence="10 11">
    <name type="scientific">Koribacter versatilis (strain Ellin345)</name>
    <dbReference type="NCBI Taxonomy" id="204669"/>
    <lineage>
        <taxon>Bacteria</taxon>
        <taxon>Pseudomonadati</taxon>
        <taxon>Acidobacteriota</taxon>
        <taxon>Terriglobia</taxon>
        <taxon>Terriglobales</taxon>
        <taxon>Candidatus Korobacteraceae</taxon>
        <taxon>Candidatus Korobacter</taxon>
    </lineage>
</organism>
<dbReference type="InterPro" id="IPR032465">
    <property type="entry name" value="ACMSD"/>
</dbReference>
<keyword evidence="8" id="KW-0349">Heme</keyword>
<evidence type="ECO:0000256" key="2">
    <source>
        <dbReference type="ARBA" id="ARBA00005871"/>
    </source>
</evidence>
<dbReference type="Pfam" id="PF03301">
    <property type="entry name" value="Trp_dioxygenase"/>
    <property type="match status" value="2"/>
</dbReference>
<dbReference type="InterPro" id="IPR004981">
    <property type="entry name" value="Trp_2_3_dOase"/>
</dbReference>
<dbReference type="Pfam" id="PF04909">
    <property type="entry name" value="Amidohydro_2"/>
    <property type="match status" value="1"/>
</dbReference>
<keyword evidence="11" id="KW-1185">Reference proteome</keyword>
<dbReference type="GO" id="GO:0019748">
    <property type="term" value="P:secondary metabolic process"/>
    <property type="evidence" value="ECO:0007669"/>
    <property type="project" value="TreeGrafter"/>
</dbReference>
<comment type="catalytic activity">
    <reaction evidence="8">
        <text>L-tryptophan + O2 = N-formyl-L-kynurenine</text>
        <dbReference type="Rhea" id="RHEA:24536"/>
        <dbReference type="ChEBI" id="CHEBI:15379"/>
        <dbReference type="ChEBI" id="CHEBI:57912"/>
        <dbReference type="ChEBI" id="CHEBI:58629"/>
        <dbReference type="EC" id="1.13.11.11"/>
    </reaction>
</comment>
<accession>Q1ITW3</accession>